<keyword evidence="4 6" id="KW-0378">Hydrolase</keyword>
<dbReference type="InterPro" id="IPR020568">
    <property type="entry name" value="Ribosomal_Su5_D2-typ_SF"/>
</dbReference>
<dbReference type="Gene3D" id="3.30.230.10">
    <property type="match status" value="1"/>
</dbReference>
<evidence type="ECO:0000256" key="6">
    <source>
        <dbReference type="HAMAP-Rule" id="MF_00227"/>
    </source>
</evidence>
<dbReference type="GO" id="GO:0000049">
    <property type="term" value="F:tRNA binding"/>
    <property type="evidence" value="ECO:0007669"/>
    <property type="project" value="UniProtKB-UniRule"/>
</dbReference>
<keyword evidence="2 6" id="KW-0540">Nuclease</keyword>
<comment type="subunit">
    <text evidence="6">Consists of a catalytic RNA component (M1 or rnpB) and a protein subunit.</text>
</comment>
<dbReference type="GO" id="GO:0004526">
    <property type="term" value="F:ribonuclease P activity"/>
    <property type="evidence" value="ECO:0007669"/>
    <property type="project" value="UniProtKB-UniRule"/>
</dbReference>
<dbReference type="Proteomes" id="UP000634206">
    <property type="component" value="Unassembled WGS sequence"/>
</dbReference>
<dbReference type="HAMAP" id="MF_00227">
    <property type="entry name" value="RNase_P"/>
    <property type="match status" value="1"/>
</dbReference>
<dbReference type="GO" id="GO:0001682">
    <property type="term" value="P:tRNA 5'-leader removal"/>
    <property type="evidence" value="ECO:0007669"/>
    <property type="project" value="UniProtKB-UniRule"/>
</dbReference>
<evidence type="ECO:0000256" key="5">
    <source>
        <dbReference type="ARBA" id="ARBA00022884"/>
    </source>
</evidence>
<dbReference type="PANTHER" id="PTHR33992:SF1">
    <property type="entry name" value="RIBONUCLEASE P PROTEIN COMPONENT"/>
    <property type="match status" value="1"/>
</dbReference>
<evidence type="ECO:0000256" key="1">
    <source>
        <dbReference type="ARBA" id="ARBA00022694"/>
    </source>
</evidence>
<accession>A0AAE2VCM1</accession>
<organism evidence="8 9">
    <name type="scientific">Oceaniferula flava</name>
    <dbReference type="NCBI Taxonomy" id="2800421"/>
    <lineage>
        <taxon>Bacteria</taxon>
        <taxon>Pseudomonadati</taxon>
        <taxon>Verrucomicrobiota</taxon>
        <taxon>Verrucomicrobiia</taxon>
        <taxon>Verrucomicrobiales</taxon>
        <taxon>Verrucomicrobiaceae</taxon>
        <taxon>Oceaniferula</taxon>
    </lineage>
</organism>
<dbReference type="GO" id="GO:0042781">
    <property type="term" value="F:3'-tRNA processing endoribonuclease activity"/>
    <property type="evidence" value="ECO:0007669"/>
    <property type="project" value="TreeGrafter"/>
</dbReference>
<evidence type="ECO:0000256" key="3">
    <source>
        <dbReference type="ARBA" id="ARBA00022759"/>
    </source>
</evidence>
<proteinExistence type="inferred from homology"/>
<dbReference type="InterPro" id="IPR014721">
    <property type="entry name" value="Ribsml_uS5_D2-typ_fold_subgr"/>
</dbReference>
<keyword evidence="3 6" id="KW-0255">Endonuclease</keyword>
<evidence type="ECO:0000256" key="7">
    <source>
        <dbReference type="NCBIfam" id="TIGR00188"/>
    </source>
</evidence>
<gene>
    <name evidence="6 8" type="primary">rnpA</name>
    <name evidence="8" type="ORF">JIN83_09800</name>
</gene>
<comment type="function">
    <text evidence="6">RNaseP catalyzes the removal of the 5'-leader sequence from pre-tRNA to produce the mature 5'-terminus. It can also cleave other RNA substrates such as 4.5S RNA. The protein component plays an auxiliary but essential role in vivo by binding to the 5'-leader sequence and broadening the substrate specificity of the ribozyme.</text>
</comment>
<dbReference type="AlphaFoldDB" id="A0AAE2VCM1"/>
<dbReference type="EMBL" id="JAENIG010000006">
    <property type="protein sequence ID" value="MBK1855251.1"/>
    <property type="molecule type" value="Genomic_DNA"/>
</dbReference>
<name>A0AAE2VCM1_9BACT</name>
<comment type="caution">
    <text evidence="8">The sequence shown here is derived from an EMBL/GenBank/DDBJ whole genome shotgun (WGS) entry which is preliminary data.</text>
</comment>
<dbReference type="GO" id="GO:0030677">
    <property type="term" value="C:ribonuclease P complex"/>
    <property type="evidence" value="ECO:0007669"/>
    <property type="project" value="TreeGrafter"/>
</dbReference>
<sequence>MRLRRKYSMTRHAEFSLTRQKGQAKGGAYLVLSTLADEQLPHHKAGVIITKKVGNAVTRNHLRRRVQAILAKHLHRIQGRRYIVTVIRWRAPEASFDQLEADWLKQANRLGILDTTP</sequence>
<evidence type="ECO:0000256" key="2">
    <source>
        <dbReference type="ARBA" id="ARBA00022722"/>
    </source>
</evidence>
<reference evidence="8" key="1">
    <citation type="submission" date="2021-01" db="EMBL/GenBank/DDBJ databases">
        <title>Modified the classification status of verrucomicrobia.</title>
        <authorList>
            <person name="Feng X."/>
        </authorList>
    </citation>
    <scope>NUCLEOTIDE SEQUENCE</scope>
    <source>
        <strain evidence="8">5K15</strain>
    </source>
</reference>
<keyword evidence="5 6" id="KW-0694">RNA-binding</keyword>
<dbReference type="PANTHER" id="PTHR33992">
    <property type="entry name" value="RIBONUCLEASE P PROTEIN COMPONENT"/>
    <property type="match status" value="1"/>
</dbReference>
<evidence type="ECO:0000256" key="4">
    <source>
        <dbReference type="ARBA" id="ARBA00022801"/>
    </source>
</evidence>
<keyword evidence="1 6" id="KW-0819">tRNA processing</keyword>
<dbReference type="InterPro" id="IPR000100">
    <property type="entry name" value="RNase_P"/>
</dbReference>
<comment type="similarity">
    <text evidence="6">Belongs to the RnpA family.</text>
</comment>
<dbReference type="NCBIfam" id="TIGR00188">
    <property type="entry name" value="rnpA"/>
    <property type="match status" value="1"/>
</dbReference>
<dbReference type="SUPFAM" id="SSF54211">
    <property type="entry name" value="Ribosomal protein S5 domain 2-like"/>
    <property type="match status" value="1"/>
</dbReference>
<protein>
    <recommendedName>
        <fullName evidence="6 7">Ribonuclease P protein component</fullName>
        <shortName evidence="6">RNase P protein</shortName>
        <shortName evidence="6">RNaseP protein</shortName>
        <ecNumber evidence="6 7">3.1.26.5</ecNumber>
    </recommendedName>
    <alternativeName>
        <fullName evidence="6">Protein C5</fullName>
    </alternativeName>
</protein>
<dbReference type="RefSeq" id="WP_309489865.1">
    <property type="nucleotide sequence ID" value="NZ_JAENIG010000006.1"/>
</dbReference>
<evidence type="ECO:0000313" key="9">
    <source>
        <dbReference type="Proteomes" id="UP000634206"/>
    </source>
</evidence>
<comment type="catalytic activity">
    <reaction evidence="6">
        <text>Endonucleolytic cleavage of RNA, removing 5'-extranucleotides from tRNA precursor.</text>
        <dbReference type="EC" id="3.1.26.5"/>
    </reaction>
</comment>
<dbReference type="EC" id="3.1.26.5" evidence="6 7"/>
<evidence type="ECO:0000313" key="8">
    <source>
        <dbReference type="EMBL" id="MBK1855251.1"/>
    </source>
</evidence>
<dbReference type="Pfam" id="PF00825">
    <property type="entry name" value="Ribonuclease_P"/>
    <property type="match status" value="1"/>
</dbReference>
<keyword evidence="9" id="KW-1185">Reference proteome</keyword>